<evidence type="ECO:0000256" key="1">
    <source>
        <dbReference type="SAM" id="MobiDB-lite"/>
    </source>
</evidence>
<dbReference type="PANTHER" id="PTHR46599">
    <property type="entry name" value="PIGGYBAC TRANSPOSABLE ELEMENT-DERIVED PROTEIN 4"/>
    <property type="match status" value="1"/>
</dbReference>
<dbReference type="PANTHER" id="PTHR46599:SF3">
    <property type="entry name" value="PIGGYBAC TRANSPOSABLE ELEMENT-DERIVED PROTEIN 4"/>
    <property type="match status" value="1"/>
</dbReference>
<evidence type="ECO:0000313" key="3">
    <source>
        <dbReference type="EMBL" id="KAJ6228028.1"/>
    </source>
</evidence>
<dbReference type="Pfam" id="PF17800">
    <property type="entry name" value="NPL"/>
    <property type="match status" value="1"/>
</dbReference>
<comment type="caution">
    <text evidence="3">The sequence shown here is derived from an EMBL/GenBank/DDBJ whole genome shotgun (WGS) entry which is preliminary data.</text>
</comment>
<feature type="region of interest" description="Disordered" evidence="1">
    <location>
        <begin position="410"/>
        <end position="484"/>
    </location>
</feature>
<feature type="compositionally biased region" description="Basic and acidic residues" evidence="1">
    <location>
        <begin position="426"/>
        <end position="459"/>
    </location>
</feature>
<dbReference type="Proteomes" id="UP001150062">
    <property type="component" value="Unassembled WGS sequence"/>
</dbReference>
<keyword evidence="4" id="KW-1185">Reference proteome</keyword>
<feature type="compositionally biased region" description="Basic residues" evidence="1">
    <location>
        <begin position="460"/>
        <end position="484"/>
    </location>
</feature>
<dbReference type="EMBL" id="JAOAOG010000330">
    <property type="protein sequence ID" value="KAJ6228028.1"/>
    <property type="molecule type" value="Genomic_DNA"/>
</dbReference>
<dbReference type="InterPro" id="IPR041232">
    <property type="entry name" value="NPL"/>
</dbReference>
<reference evidence="3" key="1">
    <citation type="submission" date="2022-08" db="EMBL/GenBank/DDBJ databases">
        <title>Novel sulfate-reducing endosymbionts in the free-living metamonad Anaeramoeba.</title>
        <authorList>
            <person name="Jerlstrom-Hultqvist J."/>
            <person name="Cepicka I."/>
            <person name="Gallot-Lavallee L."/>
            <person name="Salas-Leiva D."/>
            <person name="Curtis B.A."/>
            <person name="Zahonova K."/>
            <person name="Pipaliya S."/>
            <person name="Dacks J."/>
            <person name="Roger A.J."/>
        </authorList>
    </citation>
    <scope>NUCLEOTIDE SEQUENCE</scope>
    <source>
        <strain evidence="3">Schooner1</strain>
    </source>
</reference>
<gene>
    <name evidence="3" type="ORF">M0813_09166</name>
</gene>
<feature type="domain" description="Nucleoplasmin-like" evidence="2">
    <location>
        <begin position="292"/>
        <end position="369"/>
    </location>
</feature>
<evidence type="ECO:0000313" key="4">
    <source>
        <dbReference type="Proteomes" id="UP001150062"/>
    </source>
</evidence>
<evidence type="ECO:0000259" key="2">
    <source>
        <dbReference type="Pfam" id="PF17800"/>
    </source>
</evidence>
<dbReference type="Gene3D" id="2.60.120.340">
    <property type="entry name" value="Nucleoplasmin core domain"/>
    <property type="match status" value="1"/>
</dbReference>
<organism evidence="3 4">
    <name type="scientific">Anaeramoeba flamelloides</name>
    <dbReference type="NCBI Taxonomy" id="1746091"/>
    <lineage>
        <taxon>Eukaryota</taxon>
        <taxon>Metamonada</taxon>
        <taxon>Anaeramoebidae</taxon>
        <taxon>Anaeramoeba</taxon>
    </lineage>
</organism>
<name>A0ABQ8X5U0_9EUKA</name>
<protein>
    <submittedName>
        <fullName evidence="3">Piggybac transposable element-derived protein</fullName>
    </submittedName>
</protein>
<proteinExistence type="predicted"/>
<accession>A0ABQ8X5U0</accession>
<sequence length="484" mass="57027">MPRKPAQQGIKVWALADQKNYYYSWSIFRGVSEKAIDTLIRISKTLPLDKFKKFYFKIVSDSYFGSTKVIQQLLDIGINFTLACKSDRESKYFKNGLHKIVEPGQWRSCVKKINYSIEENTPNPEIDQEKKIYKFHKVILTTFRDLKKKQENKKKPKTTFVNFISNCDDDELTTNENTKSENKKKKPKIVKNYSLEMNYVDKADKNIYNYIFNHKHLSWKRCCIIYFFKVLFHNSQIVFNSLNDSKLTTINFLLQLAEELSGKQGKPSNCKHNLDKSNIRKDCYFCRRYARLTVIPKKKYTCQLEYSMTLVSVSLDPKAKVGERASLYLTKDDKKFLVCTLRQGVQETFKLDLPFFKNEKITFYSESTGKSSLTLVMFHEGPTMNSEDDSEIENELNEKLEEELEKKIEKKLEKENNQKKKGNNQKKKETSPNKKRKELGVEEKSKIQEKELMEFDDVKPKKKQNKSKKSAQQSPKKRRKNKKK</sequence>